<dbReference type="AlphaFoldDB" id="A0A6V8R5N5"/>
<name>A0A6V8R5N5_TRIAP</name>
<dbReference type="EMBL" id="BLZH01000009">
    <property type="protein sequence ID" value="GFP57933.1"/>
    <property type="molecule type" value="Genomic_DNA"/>
</dbReference>
<comment type="caution">
    <text evidence="1">The sequence shown here is derived from an EMBL/GenBank/DDBJ whole genome shotgun (WGS) entry which is preliminary data.</text>
</comment>
<evidence type="ECO:0000313" key="2">
    <source>
        <dbReference type="Proteomes" id="UP000517252"/>
    </source>
</evidence>
<reference evidence="1 2" key="1">
    <citation type="submission" date="2020-07" db="EMBL/GenBank/DDBJ databases">
        <title>Trichoderma asperellum IC-1 whole genome shotgun sequence.</title>
        <authorList>
            <person name="Kanamasa S."/>
            <person name="Takahashi H."/>
        </authorList>
    </citation>
    <scope>NUCLEOTIDE SEQUENCE [LARGE SCALE GENOMIC DNA]</scope>
    <source>
        <strain evidence="1 2">IC-1</strain>
    </source>
</reference>
<organism evidence="1 2">
    <name type="scientific">Trichoderma asperellum</name>
    <name type="common">Filamentous fungus</name>
    <dbReference type="NCBI Taxonomy" id="101201"/>
    <lineage>
        <taxon>Eukaryota</taxon>
        <taxon>Fungi</taxon>
        <taxon>Dikarya</taxon>
        <taxon>Ascomycota</taxon>
        <taxon>Pezizomycotina</taxon>
        <taxon>Sordariomycetes</taxon>
        <taxon>Hypocreomycetidae</taxon>
        <taxon>Hypocreales</taxon>
        <taxon>Hypocreaceae</taxon>
        <taxon>Trichoderma</taxon>
    </lineage>
</organism>
<evidence type="ECO:0000313" key="1">
    <source>
        <dbReference type="EMBL" id="GFP57933.1"/>
    </source>
</evidence>
<protein>
    <submittedName>
        <fullName evidence="1">Uncharacterized protein</fullName>
    </submittedName>
</protein>
<sequence length="96" mass="11105">MDMDWMDDVEGVDRMDRMDELDDMDDIFIIDAIDEMDFAFETDAIPVVDMRDAEEIYVPTIVERGGAEEMDIFMTGEMEDVIITEMDEDEGGMMID</sequence>
<proteinExistence type="predicted"/>
<accession>A0A6V8R5N5</accession>
<gene>
    <name evidence="1" type="ORF">TASIC1_0009027000</name>
</gene>
<dbReference type="Proteomes" id="UP000517252">
    <property type="component" value="Unassembled WGS sequence"/>
</dbReference>